<evidence type="ECO:0000313" key="1">
    <source>
        <dbReference type="EMBL" id="KAK7442228.1"/>
    </source>
</evidence>
<proteinExistence type="predicted"/>
<dbReference type="Proteomes" id="UP001498398">
    <property type="component" value="Unassembled WGS sequence"/>
</dbReference>
<accession>A0ABR1IXQ7</accession>
<keyword evidence="2" id="KW-1185">Reference proteome</keyword>
<protein>
    <submittedName>
        <fullName evidence="1">Uncharacterized protein</fullName>
    </submittedName>
</protein>
<comment type="caution">
    <text evidence="1">The sequence shown here is derived from an EMBL/GenBank/DDBJ whole genome shotgun (WGS) entry which is preliminary data.</text>
</comment>
<gene>
    <name evidence="1" type="ORF">VKT23_016198</name>
</gene>
<sequence length="257" mass="29221">MVQLDQTPSRVRLVELELGSIKPHQDVWKYFFHPGMALDISELKRLVALRSCHPELLLGILDYVDCPRLEWLEIECLHASQTFYLGRISDVLSPVTHLALNYDIDARLGSEYAANNLLQGLVTLNGCRIEELTVFMSGYATQWTSLLKNLKSDMNIASDFYILDELLVRIIQIPGIHKVRVRAPRTWFDADGTSRPINDEANEGLELIMTKTRLDALLPNASRQGLHAGKLTVSYFDEEMIVDPVQRGGFSMWSFQD</sequence>
<organism evidence="1 2">
    <name type="scientific">Marasmiellus scandens</name>
    <dbReference type="NCBI Taxonomy" id="2682957"/>
    <lineage>
        <taxon>Eukaryota</taxon>
        <taxon>Fungi</taxon>
        <taxon>Dikarya</taxon>
        <taxon>Basidiomycota</taxon>
        <taxon>Agaricomycotina</taxon>
        <taxon>Agaricomycetes</taxon>
        <taxon>Agaricomycetidae</taxon>
        <taxon>Agaricales</taxon>
        <taxon>Marasmiineae</taxon>
        <taxon>Omphalotaceae</taxon>
        <taxon>Marasmiellus</taxon>
    </lineage>
</organism>
<dbReference type="EMBL" id="JBANRG010000059">
    <property type="protein sequence ID" value="KAK7442228.1"/>
    <property type="molecule type" value="Genomic_DNA"/>
</dbReference>
<reference evidence="1 2" key="1">
    <citation type="submission" date="2024-01" db="EMBL/GenBank/DDBJ databases">
        <title>A draft genome for the cacao thread blight pathogen Marasmiellus scandens.</title>
        <authorList>
            <person name="Baruah I.K."/>
            <person name="Leung J."/>
            <person name="Bukari Y."/>
            <person name="Amoako-Attah I."/>
            <person name="Meinhardt L.W."/>
            <person name="Bailey B.A."/>
            <person name="Cohen S.P."/>
        </authorList>
    </citation>
    <scope>NUCLEOTIDE SEQUENCE [LARGE SCALE GENOMIC DNA]</scope>
    <source>
        <strain evidence="1 2">GH-19</strain>
    </source>
</reference>
<name>A0ABR1IXQ7_9AGAR</name>
<evidence type="ECO:0000313" key="2">
    <source>
        <dbReference type="Proteomes" id="UP001498398"/>
    </source>
</evidence>